<evidence type="ECO:0000313" key="3">
    <source>
        <dbReference type="Proteomes" id="UP001174136"/>
    </source>
</evidence>
<dbReference type="AlphaFoldDB" id="A0AA47NQ99"/>
<dbReference type="GO" id="GO:0015074">
    <property type="term" value="P:DNA integration"/>
    <property type="evidence" value="ECO:0007669"/>
    <property type="project" value="InterPro"/>
</dbReference>
<dbReference type="InterPro" id="IPR001584">
    <property type="entry name" value="Integrase_cat-core"/>
</dbReference>
<reference evidence="2" key="1">
    <citation type="journal article" date="2023" name="Front. Mar. Sci.">
        <title>A new Merluccius polli reference genome to investigate the effects of global change in West African waters.</title>
        <authorList>
            <person name="Mateo J.L."/>
            <person name="Blanco-Fernandez C."/>
            <person name="Garcia-Vazquez E."/>
            <person name="Machado-Schiaffino G."/>
        </authorList>
    </citation>
    <scope>NUCLEOTIDE SEQUENCE</scope>
    <source>
        <strain evidence="2">C29</strain>
        <tissue evidence="2">Fin</tissue>
    </source>
</reference>
<feature type="domain" description="Integrase catalytic" evidence="1">
    <location>
        <begin position="1"/>
        <end position="117"/>
    </location>
</feature>
<dbReference type="PANTHER" id="PTHR47331:SF1">
    <property type="entry name" value="GAG-LIKE PROTEIN"/>
    <property type="match status" value="1"/>
</dbReference>
<dbReference type="Gene3D" id="3.30.420.10">
    <property type="entry name" value="Ribonuclease H-like superfamily/Ribonuclease H"/>
    <property type="match status" value="1"/>
</dbReference>
<proteinExistence type="predicted"/>
<keyword evidence="3" id="KW-1185">Reference proteome</keyword>
<protein>
    <recommendedName>
        <fullName evidence="1">Integrase catalytic domain-containing protein</fullName>
    </recommendedName>
</protein>
<dbReference type="PANTHER" id="PTHR47331">
    <property type="entry name" value="PHD-TYPE DOMAIN-CONTAINING PROTEIN"/>
    <property type="match status" value="1"/>
</dbReference>
<evidence type="ECO:0000259" key="1">
    <source>
        <dbReference type="PROSITE" id="PS50994"/>
    </source>
</evidence>
<dbReference type="EMBL" id="JAOPHQ010005720">
    <property type="protein sequence ID" value="KAK0134241.1"/>
    <property type="molecule type" value="Genomic_DNA"/>
</dbReference>
<evidence type="ECO:0000313" key="2">
    <source>
        <dbReference type="EMBL" id="KAK0134241.1"/>
    </source>
</evidence>
<dbReference type="Pfam" id="PF18701">
    <property type="entry name" value="DUF5641"/>
    <property type="match status" value="1"/>
</dbReference>
<dbReference type="InterPro" id="IPR036397">
    <property type="entry name" value="RNaseH_sf"/>
</dbReference>
<accession>A0AA47NQ99</accession>
<dbReference type="Proteomes" id="UP001174136">
    <property type="component" value="Unassembled WGS sequence"/>
</dbReference>
<sequence>MRPSERDMSPTTEQILLVQNVNFEKHLLDLNKIQHLIHAEGIKWTFNPPYGPHHRGVLERLIQTVKKILYSTKEQTMDDESLQTALCEVEAIINDCRIKVVTQHRDRTQLQDTGGRYRSLVQYISELFWKCWTREYLPLMQERQKWNEGHITDTFPDKKGHVRRIKIKTQNGTLERPITKLCLLKDMT</sequence>
<dbReference type="PROSITE" id="PS50994">
    <property type="entry name" value="INTEGRASE"/>
    <property type="match status" value="1"/>
</dbReference>
<dbReference type="GO" id="GO:0003676">
    <property type="term" value="F:nucleic acid binding"/>
    <property type="evidence" value="ECO:0007669"/>
    <property type="project" value="InterPro"/>
</dbReference>
<comment type="caution">
    <text evidence="2">The sequence shown here is derived from an EMBL/GenBank/DDBJ whole genome shotgun (WGS) entry which is preliminary data.</text>
</comment>
<dbReference type="InterPro" id="IPR012337">
    <property type="entry name" value="RNaseH-like_sf"/>
</dbReference>
<name>A0AA47NQ99_MERPO</name>
<dbReference type="SUPFAM" id="SSF53098">
    <property type="entry name" value="Ribonuclease H-like"/>
    <property type="match status" value="1"/>
</dbReference>
<dbReference type="InterPro" id="IPR040676">
    <property type="entry name" value="DUF5641"/>
</dbReference>
<organism evidence="2 3">
    <name type="scientific">Merluccius polli</name>
    <name type="common">Benguela hake</name>
    <name type="synonym">Merluccius cadenati</name>
    <dbReference type="NCBI Taxonomy" id="89951"/>
    <lineage>
        <taxon>Eukaryota</taxon>
        <taxon>Metazoa</taxon>
        <taxon>Chordata</taxon>
        <taxon>Craniata</taxon>
        <taxon>Vertebrata</taxon>
        <taxon>Euteleostomi</taxon>
        <taxon>Actinopterygii</taxon>
        <taxon>Neopterygii</taxon>
        <taxon>Teleostei</taxon>
        <taxon>Neoteleostei</taxon>
        <taxon>Acanthomorphata</taxon>
        <taxon>Zeiogadaria</taxon>
        <taxon>Gadariae</taxon>
        <taxon>Gadiformes</taxon>
        <taxon>Gadoidei</taxon>
        <taxon>Merlucciidae</taxon>
        <taxon>Merluccius</taxon>
    </lineage>
</organism>
<gene>
    <name evidence="2" type="ORF">N1851_030192</name>
</gene>